<gene>
    <name evidence="2" type="ORF">IC234_06565</name>
</gene>
<evidence type="ECO:0000313" key="3">
    <source>
        <dbReference type="Proteomes" id="UP000606003"/>
    </source>
</evidence>
<organism evidence="2 3">
    <name type="scientific">Hymenobacter armeniacus</name>
    <dbReference type="NCBI Taxonomy" id="2771358"/>
    <lineage>
        <taxon>Bacteria</taxon>
        <taxon>Pseudomonadati</taxon>
        <taxon>Bacteroidota</taxon>
        <taxon>Cytophagia</taxon>
        <taxon>Cytophagales</taxon>
        <taxon>Hymenobacteraceae</taxon>
        <taxon>Hymenobacter</taxon>
    </lineage>
</organism>
<comment type="caution">
    <text evidence="2">The sequence shown here is derived from an EMBL/GenBank/DDBJ whole genome shotgun (WGS) entry which is preliminary data.</text>
</comment>
<name>A0ABR8JSK8_9BACT</name>
<dbReference type="EMBL" id="JACXAC010000002">
    <property type="protein sequence ID" value="MBD2721786.1"/>
    <property type="molecule type" value="Genomic_DNA"/>
</dbReference>
<feature type="domain" description="Glycosyltransferase 2-like" evidence="1">
    <location>
        <begin position="15"/>
        <end position="183"/>
    </location>
</feature>
<dbReference type="Gene3D" id="3.90.550.10">
    <property type="entry name" value="Spore Coat Polysaccharide Biosynthesis Protein SpsA, Chain A"/>
    <property type="match status" value="1"/>
</dbReference>
<accession>A0ABR8JSK8</accession>
<dbReference type="RefSeq" id="WP_190923055.1">
    <property type="nucleotide sequence ID" value="NZ_JACXAC010000002.1"/>
</dbReference>
<dbReference type="InterPro" id="IPR001173">
    <property type="entry name" value="Glyco_trans_2-like"/>
</dbReference>
<proteinExistence type="predicted"/>
<sequence>MSPAAAAPGAGPLVSIGVASFNNAAYIIDTLESIRAQTYPHWELVVVDDASKDNSAELITDWLKTHPEVNGKLLVNSPNRGVCHTFNRFLDAAQGKYISIIGSDDLFLPDKLTAQVALLEAAPGRVGVVYSDVSKIDPAGKVIVPSVYDTGQIRPFSGDIWLEMLKTNFLGAMTVLIRRECFDKVGHFDEDLAYEDWDMWLRIAREYDFLYQPEITCHYRIHGASALHKRRAQIIETNLRLLQKHLGVSPEGDAIIARHLREFSEQLYLLGSPDSVKWLRRSWQQHRHTRGLALLLAARLGVPAATVAAAFGVLKRLTGQAGPDAAAAH</sequence>
<dbReference type="PANTHER" id="PTHR22916:SF3">
    <property type="entry name" value="UDP-GLCNAC:BETAGAL BETA-1,3-N-ACETYLGLUCOSAMINYLTRANSFERASE-LIKE PROTEIN 1"/>
    <property type="match status" value="1"/>
</dbReference>
<dbReference type="Pfam" id="PF00535">
    <property type="entry name" value="Glycos_transf_2"/>
    <property type="match status" value="1"/>
</dbReference>
<dbReference type="Proteomes" id="UP000606003">
    <property type="component" value="Unassembled WGS sequence"/>
</dbReference>
<evidence type="ECO:0000259" key="1">
    <source>
        <dbReference type="Pfam" id="PF00535"/>
    </source>
</evidence>
<protein>
    <submittedName>
        <fullName evidence="2">Glycosyltransferase</fullName>
    </submittedName>
</protein>
<dbReference type="SUPFAM" id="SSF53448">
    <property type="entry name" value="Nucleotide-diphospho-sugar transferases"/>
    <property type="match status" value="1"/>
</dbReference>
<evidence type="ECO:0000313" key="2">
    <source>
        <dbReference type="EMBL" id="MBD2721786.1"/>
    </source>
</evidence>
<reference evidence="2 3" key="1">
    <citation type="submission" date="2020-09" db="EMBL/GenBank/DDBJ databases">
        <authorList>
            <person name="Kim M.K."/>
        </authorList>
    </citation>
    <scope>NUCLEOTIDE SEQUENCE [LARGE SCALE GENOMIC DNA]</scope>
    <source>
        <strain evidence="2 3">BT189</strain>
    </source>
</reference>
<keyword evidence="3" id="KW-1185">Reference proteome</keyword>
<dbReference type="InterPro" id="IPR029044">
    <property type="entry name" value="Nucleotide-diphossugar_trans"/>
</dbReference>
<dbReference type="PANTHER" id="PTHR22916">
    <property type="entry name" value="GLYCOSYLTRANSFERASE"/>
    <property type="match status" value="1"/>
</dbReference>